<reference evidence="1" key="1">
    <citation type="submission" date="2015-04" db="EMBL/GenBank/DDBJ databases">
        <title>The genome sequence of the plant pathogenic Rhizarian Plasmodiophora brassicae reveals insights in its biotrophic life cycle and the origin of chitin synthesis.</title>
        <authorList>
            <person name="Schwelm A."/>
            <person name="Fogelqvist J."/>
            <person name="Knaust A."/>
            <person name="Julke S."/>
            <person name="Lilja T."/>
            <person name="Dhandapani V."/>
            <person name="Bonilla-Rosso G."/>
            <person name="Karlsson M."/>
            <person name="Shevchenko A."/>
            <person name="Choi S.R."/>
            <person name="Kim H.G."/>
            <person name="Park J.Y."/>
            <person name="Lim Y.P."/>
            <person name="Ludwig-Muller J."/>
            <person name="Dixelius C."/>
        </authorList>
    </citation>
    <scope>NUCLEOTIDE SEQUENCE</scope>
    <source>
        <tissue evidence="1">Potato root galls</tissue>
    </source>
</reference>
<dbReference type="EMBL" id="HACM01011958">
    <property type="protein sequence ID" value="CRZ12400.1"/>
    <property type="molecule type" value="Transcribed_RNA"/>
</dbReference>
<sequence>MNNSQGDSASNSVRGIIHIVRHDATFKAERRLSVWIGAAQGSASSRRRWIRCVLRRYRYQYTFVGLVPARGINIVVQTTPKLPVPCWSFILCRSDISLSKRLSLTN</sequence>
<dbReference type="AlphaFoldDB" id="A0A0H5RDS9"/>
<evidence type="ECO:0000313" key="1">
    <source>
        <dbReference type="EMBL" id="CRZ12400.1"/>
    </source>
</evidence>
<accession>A0A0H5RDS9</accession>
<protein>
    <submittedName>
        <fullName evidence="1">Uncharacterized protein</fullName>
    </submittedName>
</protein>
<proteinExistence type="predicted"/>
<name>A0A0H5RDS9_9EUKA</name>
<organism evidence="1">
    <name type="scientific">Spongospora subterranea</name>
    <dbReference type="NCBI Taxonomy" id="70186"/>
    <lineage>
        <taxon>Eukaryota</taxon>
        <taxon>Sar</taxon>
        <taxon>Rhizaria</taxon>
        <taxon>Endomyxa</taxon>
        <taxon>Phytomyxea</taxon>
        <taxon>Plasmodiophorida</taxon>
        <taxon>Plasmodiophoridae</taxon>
        <taxon>Spongospora</taxon>
    </lineage>
</organism>